<dbReference type="PANTHER" id="PTHR33110:SF125">
    <property type="entry name" value="OS05G0570350 PROTEIN"/>
    <property type="match status" value="1"/>
</dbReference>
<feature type="domain" description="KIB1-4 beta-propeller" evidence="1">
    <location>
        <begin position="440"/>
        <end position="722"/>
    </location>
</feature>
<dbReference type="PANTHER" id="PTHR33110">
    <property type="entry name" value="F-BOX/KELCH-REPEAT PROTEIN-RELATED"/>
    <property type="match status" value="1"/>
</dbReference>
<dbReference type="AlphaFoldDB" id="A0A921UZJ3"/>
<evidence type="ECO:0000259" key="1">
    <source>
        <dbReference type="Pfam" id="PF03478"/>
    </source>
</evidence>
<name>A0A921UZJ3_SORBI</name>
<dbReference type="Pfam" id="PF03478">
    <property type="entry name" value="Beta-prop_KIB1-4"/>
    <property type="match status" value="2"/>
</dbReference>
<reference evidence="2" key="2">
    <citation type="submission" date="2020-10" db="EMBL/GenBank/DDBJ databases">
        <authorList>
            <person name="Cooper E.A."/>
            <person name="Brenton Z.W."/>
            <person name="Flinn B.S."/>
            <person name="Jenkins J."/>
            <person name="Shu S."/>
            <person name="Flowers D."/>
            <person name="Luo F."/>
            <person name="Wang Y."/>
            <person name="Xia P."/>
            <person name="Barry K."/>
            <person name="Daum C."/>
            <person name="Lipzen A."/>
            <person name="Yoshinaga Y."/>
            <person name="Schmutz J."/>
            <person name="Saski C."/>
            <person name="Vermerris W."/>
            <person name="Kresovich S."/>
        </authorList>
    </citation>
    <scope>NUCLEOTIDE SEQUENCE</scope>
</reference>
<dbReference type="Proteomes" id="UP000807115">
    <property type="component" value="Chromosome 1"/>
</dbReference>
<proteinExistence type="predicted"/>
<organism evidence="2 3">
    <name type="scientific">Sorghum bicolor</name>
    <name type="common">Sorghum</name>
    <name type="synonym">Sorghum vulgare</name>
    <dbReference type="NCBI Taxonomy" id="4558"/>
    <lineage>
        <taxon>Eukaryota</taxon>
        <taxon>Viridiplantae</taxon>
        <taxon>Streptophyta</taxon>
        <taxon>Embryophyta</taxon>
        <taxon>Tracheophyta</taxon>
        <taxon>Spermatophyta</taxon>
        <taxon>Magnoliopsida</taxon>
        <taxon>Liliopsida</taxon>
        <taxon>Poales</taxon>
        <taxon>Poaceae</taxon>
        <taxon>PACMAD clade</taxon>
        <taxon>Panicoideae</taxon>
        <taxon>Andropogonodae</taxon>
        <taxon>Andropogoneae</taxon>
        <taxon>Sorghinae</taxon>
        <taxon>Sorghum</taxon>
    </lineage>
</organism>
<reference evidence="2" key="1">
    <citation type="journal article" date="2019" name="BMC Genomics">
        <title>A new reference genome for Sorghum bicolor reveals high levels of sequence similarity between sweet and grain genotypes: implications for the genetics of sugar metabolism.</title>
        <authorList>
            <person name="Cooper E.A."/>
            <person name="Brenton Z.W."/>
            <person name="Flinn B.S."/>
            <person name="Jenkins J."/>
            <person name="Shu S."/>
            <person name="Flowers D."/>
            <person name="Luo F."/>
            <person name="Wang Y."/>
            <person name="Xia P."/>
            <person name="Barry K."/>
            <person name="Daum C."/>
            <person name="Lipzen A."/>
            <person name="Yoshinaga Y."/>
            <person name="Schmutz J."/>
            <person name="Saski C."/>
            <person name="Vermerris W."/>
            <person name="Kresovich S."/>
        </authorList>
    </citation>
    <scope>NUCLEOTIDE SEQUENCE</scope>
</reference>
<accession>A0A921UZJ3</accession>
<evidence type="ECO:0000313" key="3">
    <source>
        <dbReference type="Proteomes" id="UP000807115"/>
    </source>
</evidence>
<comment type="caution">
    <text evidence="2">The sequence shown here is derived from an EMBL/GenBank/DDBJ whole genome shotgun (WGS) entry which is preliminary data.</text>
</comment>
<gene>
    <name evidence="2" type="ORF">BDA96_01G232800</name>
</gene>
<dbReference type="InterPro" id="IPR005174">
    <property type="entry name" value="KIB1-4_b-propeller"/>
</dbReference>
<dbReference type="EMBL" id="CM027680">
    <property type="protein sequence ID" value="KAG0549175.1"/>
    <property type="molecule type" value="Genomic_DNA"/>
</dbReference>
<protein>
    <recommendedName>
        <fullName evidence="1">KIB1-4 beta-propeller domain-containing protein</fullName>
    </recommendedName>
</protein>
<feature type="domain" description="KIB1-4 beta-propeller" evidence="1">
    <location>
        <begin position="82"/>
        <end position="326"/>
    </location>
</feature>
<evidence type="ECO:0000313" key="2">
    <source>
        <dbReference type="EMBL" id="KAG0549175.1"/>
    </source>
</evidence>
<sequence length="759" mass="85164">MAATSSSSWADLPPGVISSIARLVSCEWDRVRMAATCRAWRARVVAAPPPPPELPMLLLTSSDDTRLACILSDGQTHYLYKDRPGVRYFGSYDGANLFLAIQQNQRHRLLNLQTSEIRVLPDVVSDPSLQCVDMVILAATLSAPPDDPDCVVASIVTYQRGRDGGCPRHRRCAFWRMGDLVAYDTVPWDSQALEDVVHRQGLFHFLTDDEHVLEHSTHDAVVRARYLVDSRDELLMVVRYAPDPDSSTSAFKVFRAVGPQQPEDDGSGGAVGYLYSWRKLDTLGGRMLFVGRGCSKSYETADYPGFEDGVYFSDDRSFYNDDIVIFGGVREYSCSDNGKWSEGPPSNVMLFFPENGPSRHSSPTWVLLNPPPMSTIGDLPAHVLYEIIDRVPCEVDRARLPEVCRDWLALGKLELPPRLPWLVRPVAGGPELSCLLCGAEEIHHWRAPDEVRGARCFGSYDGRYIFVAHGGARGNILLNLRTGEPRVLPDYAVMRPSSRLYDSTTYPVVMIAATLSSEPEQDGCVGAAIVYGAPGAPNQRRLCFWRDGDSHAVDPHVLFDGKMKKAEVEDIIHFDGAFYLLTPAEYVYEMKPVLLPNGELKIEAGHIFYFATPNHYDREVIGRYLVESRGELLMIVKLSEAESPGQTGSFKVFRMRPLKTITETMIVVSCVWEEVLEMDRRIFFTARASSRAYELANFPSLLHLEDAIYFLDDLHESHQIQAFPCRDMGKWTMMPPIVRHCFPPEVQDSDFSPLAWLLP</sequence>